<dbReference type="SFLD" id="SFLDG01200">
    <property type="entry name" value="SUF1.1"/>
    <property type="match status" value="1"/>
</dbReference>
<dbReference type="GO" id="GO:0016740">
    <property type="term" value="F:transferase activity"/>
    <property type="evidence" value="ECO:0007669"/>
    <property type="project" value="UniProtKB-KW"/>
</dbReference>
<dbReference type="Gene3D" id="3.40.30.10">
    <property type="entry name" value="Glutaredoxin"/>
    <property type="match status" value="1"/>
</dbReference>
<accession>A0A2Z4Y0D7</accession>
<dbReference type="InterPro" id="IPR036282">
    <property type="entry name" value="Glutathione-S-Trfase_C_sf"/>
</dbReference>
<dbReference type="Pfam" id="PF17172">
    <property type="entry name" value="GST_N_4"/>
    <property type="match status" value="1"/>
</dbReference>
<feature type="domain" description="Metaxin glutathione S-transferase" evidence="1">
    <location>
        <begin position="166"/>
        <end position="217"/>
    </location>
</feature>
<reference evidence="4 6" key="2">
    <citation type="submission" date="2019-08" db="EMBL/GenBank/DDBJ databases">
        <title>Complete genome sequences of Francisella adeliensis (FSC1325 and FSC1326).</title>
        <authorList>
            <person name="Ohrman C."/>
            <person name="Uneklint I."/>
            <person name="Vallesi A."/>
            <person name="Karlsson L."/>
            <person name="Sjodin A."/>
        </authorList>
    </citation>
    <scope>NUCLEOTIDE SEQUENCE [LARGE SCALE GENOMIC DNA]</scope>
    <source>
        <strain evidence="4 6">FSC1325</strain>
    </source>
</reference>
<protein>
    <submittedName>
        <fullName evidence="3 4">Glutathione S-transferase</fullName>
    </submittedName>
</protein>
<dbReference type="PANTHER" id="PTHR12289:SF41">
    <property type="entry name" value="FAILED AXON CONNECTIONS-RELATED"/>
    <property type="match status" value="1"/>
</dbReference>
<dbReference type="SFLD" id="SFLDG01180">
    <property type="entry name" value="SUF1"/>
    <property type="match status" value="1"/>
</dbReference>
<organism evidence="3 5">
    <name type="scientific">Francisella adeliensis</name>
    <dbReference type="NCBI Taxonomy" id="2007306"/>
    <lineage>
        <taxon>Bacteria</taxon>
        <taxon>Pseudomonadati</taxon>
        <taxon>Pseudomonadota</taxon>
        <taxon>Gammaproteobacteria</taxon>
        <taxon>Thiotrichales</taxon>
        <taxon>Francisellaceae</taxon>
        <taxon>Francisella</taxon>
    </lineage>
</organism>
<dbReference type="GO" id="GO:0005737">
    <property type="term" value="C:cytoplasm"/>
    <property type="evidence" value="ECO:0007669"/>
    <property type="project" value="TreeGrafter"/>
</dbReference>
<dbReference type="InterPro" id="IPR036249">
    <property type="entry name" value="Thioredoxin-like_sf"/>
</dbReference>
<dbReference type="AlphaFoldDB" id="A0A2Z4Y0D7"/>
<reference evidence="3 5" key="1">
    <citation type="submission" date="2017-06" db="EMBL/GenBank/DDBJ databases">
        <title>Complete genome of Francisella adeliensis.</title>
        <authorList>
            <person name="Vallesi A."/>
            <person name="Sjodin A."/>
        </authorList>
    </citation>
    <scope>NUCLEOTIDE SEQUENCE [LARGE SCALE GENOMIC DNA]</scope>
    <source>
        <strain evidence="3 5">FDC440</strain>
    </source>
</reference>
<dbReference type="InterPro" id="IPR026928">
    <property type="entry name" value="FAX/IsoI-like"/>
</dbReference>
<evidence type="ECO:0000313" key="6">
    <source>
        <dbReference type="Proteomes" id="UP000681131"/>
    </source>
</evidence>
<dbReference type="PANTHER" id="PTHR12289">
    <property type="entry name" value="METAXIN RELATED"/>
    <property type="match status" value="1"/>
</dbReference>
<evidence type="ECO:0000259" key="2">
    <source>
        <dbReference type="Pfam" id="PF17172"/>
    </source>
</evidence>
<keyword evidence="6" id="KW-1185">Reference proteome</keyword>
<dbReference type="EMBL" id="CP043424">
    <property type="protein sequence ID" value="QIW12336.1"/>
    <property type="molecule type" value="Genomic_DNA"/>
</dbReference>
<dbReference type="SFLD" id="SFLDS00019">
    <property type="entry name" value="Glutathione_Transferase_(cytos"/>
    <property type="match status" value="1"/>
</dbReference>
<evidence type="ECO:0000313" key="4">
    <source>
        <dbReference type="EMBL" id="QIW12336.1"/>
    </source>
</evidence>
<dbReference type="CDD" id="cd03080">
    <property type="entry name" value="GST_N_Metaxin_like"/>
    <property type="match status" value="1"/>
</dbReference>
<dbReference type="OrthoDB" id="9810080at2"/>
<dbReference type="CDD" id="cd03193">
    <property type="entry name" value="GST_C_Metaxin"/>
    <property type="match status" value="1"/>
</dbReference>
<dbReference type="InterPro" id="IPR012336">
    <property type="entry name" value="Thioredoxin-like_fold"/>
</dbReference>
<proteinExistence type="predicted"/>
<dbReference type="InterPro" id="IPR033468">
    <property type="entry name" value="Metaxin_GST"/>
</dbReference>
<dbReference type="InterPro" id="IPR040079">
    <property type="entry name" value="Glutathione_S-Trfase"/>
</dbReference>
<feature type="domain" description="Thioredoxin-like fold" evidence="2">
    <location>
        <begin position="19"/>
        <end position="116"/>
    </location>
</feature>
<dbReference type="KEGG" id="fad:CDH04_06595"/>
<dbReference type="InterPro" id="IPR050931">
    <property type="entry name" value="Mito_Protein_Transport_Metaxin"/>
</dbReference>
<evidence type="ECO:0000313" key="3">
    <source>
        <dbReference type="EMBL" id="AXA34095.1"/>
    </source>
</evidence>
<evidence type="ECO:0000313" key="5">
    <source>
        <dbReference type="Proteomes" id="UP000251120"/>
    </source>
</evidence>
<gene>
    <name evidence="3" type="ORF">CDH04_06595</name>
    <name evidence="4" type="ORF">FZC43_06595</name>
</gene>
<dbReference type="Gene3D" id="1.20.1050.10">
    <property type="match status" value="1"/>
</dbReference>
<dbReference type="EMBL" id="CP021781">
    <property type="protein sequence ID" value="AXA34095.1"/>
    <property type="molecule type" value="Genomic_DNA"/>
</dbReference>
<dbReference type="SUPFAM" id="SSF52833">
    <property type="entry name" value="Thioredoxin-like"/>
    <property type="match status" value="1"/>
</dbReference>
<dbReference type="RefSeq" id="WP_112870272.1">
    <property type="nucleotide sequence ID" value="NZ_CP021781.1"/>
</dbReference>
<evidence type="ECO:0000259" key="1">
    <source>
        <dbReference type="Pfam" id="PF17171"/>
    </source>
</evidence>
<dbReference type="Pfam" id="PF17171">
    <property type="entry name" value="GST_C_6"/>
    <property type="match status" value="1"/>
</dbReference>
<keyword evidence="3" id="KW-0808">Transferase</keyword>
<name>A0A2Z4Y0D7_9GAMM</name>
<dbReference type="SUPFAM" id="SSF47616">
    <property type="entry name" value="GST C-terminal domain-like"/>
    <property type="match status" value="1"/>
</dbReference>
<sequence>MIHLHQLPNLSGKNYSCSPFCVKLELYLKAIDIPYNNNFSLELNKSPTGKMPFIETQGKKIADSNIIIKYLEQVNDQSLDSHLSCQQSAVSLAFMRLCEDSLYWVAVYSRWVDVDNKSWKKEFMASAKLPKMMSGIVYNAAKRNITRQLKASGILVLSQREIYAKAEQDLKALADFLDGRKHFFNDNISLLDITVYSFIVQLLDDSCSKKIQSILEGLNFSSFIDNMREFSRFEK</sequence>
<dbReference type="Proteomes" id="UP000681131">
    <property type="component" value="Chromosome"/>
</dbReference>
<dbReference type="Proteomes" id="UP000251120">
    <property type="component" value="Chromosome"/>
</dbReference>